<proteinExistence type="predicted"/>
<feature type="transmembrane region" description="Helical" evidence="1">
    <location>
        <begin position="471"/>
        <end position="494"/>
    </location>
</feature>
<feature type="transmembrane region" description="Helical" evidence="1">
    <location>
        <begin position="337"/>
        <end position="357"/>
    </location>
</feature>
<dbReference type="InterPro" id="IPR001036">
    <property type="entry name" value="Acrflvin-R"/>
</dbReference>
<evidence type="ECO:0000256" key="1">
    <source>
        <dbReference type="SAM" id="Phobius"/>
    </source>
</evidence>
<dbReference type="Proteomes" id="UP001225316">
    <property type="component" value="Unassembled WGS sequence"/>
</dbReference>
<protein>
    <submittedName>
        <fullName evidence="2">Efflux RND transporter permease subunit</fullName>
    </submittedName>
</protein>
<keyword evidence="1" id="KW-1133">Transmembrane helix</keyword>
<dbReference type="PANTHER" id="PTHR32063">
    <property type="match status" value="1"/>
</dbReference>
<feature type="transmembrane region" description="Helical" evidence="1">
    <location>
        <begin position="929"/>
        <end position="949"/>
    </location>
</feature>
<dbReference type="InterPro" id="IPR027463">
    <property type="entry name" value="AcrB_DN_DC_subdom"/>
</dbReference>
<feature type="transmembrane region" description="Helical" evidence="1">
    <location>
        <begin position="977"/>
        <end position="996"/>
    </location>
</feature>
<dbReference type="EMBL" id="JARXHW010000069">
    <property type="protein sequence ID" value="MDQ8209421.1"/>
    <property type="molecule type" value="Genomic_DNA"/>
</dbReference>
<feature type="transmembrane region" description="Helical" evidence="1">
    <location>
        <begin position="392"/>
        <end position="411"/>
    </location>
</feature>
<evidence type="ECO:0000313" key="2">
    <source>
        <dbReference type="EMBL" id="MDQ8209421.1"/>
    </source>
</evidence>
<feature type="transmembrane region" description="Helical" evidence="1">
    <location>
        <begin position="1008"/>
        <end position="1034"/>
    </location>
</feature>
<dbReference type="PANTHER" id="PTHR32063:SF33">
    <property type="entry name" value="RND SUPERFAMILY EFFLUX PUMP PERMEASE COMPONENT"/>
    <property type="match status" value="1"/>
</dbReference>
<evidence type="ECO:0000313" key="3">
    <source>
        <dbReference type="Proteomes" id="UP001225316"/>
    </source>
</evidence>
<name>A0ABU1AZB1_9BACT</name>
<dbReference type="SUPFAM" id="SSF82693">
    <property type="entry name" value="Multidrug efflux transporter AcrB pore domain, PN1, PN2, PC1 and PC2 subdomains"/>
    <property type="match status" value="2"/>
</dbReference>
<feature type="transmembrane region" description="Helical" evidence="1">
    <location>
        <begin position="542"/>
        <end position="563"/>
    </location>
</feature>
<feature type="transmembrane region" description="Helical" evidence="1">
    <location>
        <begin position="877"/>
        <end position="896"/>
    </location>
</feature>
<dbReference type="Pfam" id="PF00873">
    <property type="entry name" value="ACR_tran"/>
    <property type="match status" value="1"/>
</dbReference>
<organism evidence="2 3">
    <name type="scientific">Thalassobacterium maritimum</name>
    <dbReference type="NCBI Taxonomy" id="3041265"/>
    <lineage>
        <taxon>Bacteria</taxon>
        <taxon>Pseudomonadati</taxon>
        <taxon>Verrucomicrobiota</taxon>
        <taxon>Opitutia</taxon>
        <taxon>Puniceicoccales</taxon>
        <taxon>Coraliomargaritaceae</taxon>
        <taxon>Thalassobacterium</taxon>
    </lineage>
</organism>
<reference evidence="2 3" key="1">
    <citation type="submission" date="2023-04" db="EMBL/GenBank/DDBJ databases">
        <title>A novel bacteria isolated from coastal sediment.</title>
        <authorList>
            <person name="Liu X.-J."/>
            <person name="Du Z.-J."/>
        </authorList>
    </citation>
    <scope>NUCLEOTIDE SEQUENCE [LARGE SCALE GENOMIC DNA]</scope>
    <source>
        <strain evidence="2 3">SDUM461003</strain>
    </source>
</reference>
<feature type="transmembrane region" description="Helical" evidence="1">
    <location>
        <begin position="18"/>
        <end position="38"/>
    </location>
</feature>
<sequence length="1059" mass="115428">MSPIKKHPIIAWFCDNTVVANILMLIILGMGISTAISVRKEAFPSFDAESVTVSVPFRGGTPEDVERGVAIKIEESLQGIKGIDHISSTSTESNAKVTINAIEDYSITKLLDDVKIQVDAISSFPEQAEKPIITENQRSHDVLRVNLYGDVAESVLKEAARTLRDDLLKLKNITLVETSGARDYEVSVEVSENQLRAYNLTFNEVADAISNNSIDLSGGVVRSDSGDISVRTRDQAYVAADFAKIPLRTEADGTRILLGNIAEIRDGFVDQEYLSRFNGQPSVGLSITSEGDNDIIKAADEATQFVASYAEVYGLPEGVQISSWQDGSESIRSRLKLLIDNGILGVLLVLISLALFLNLRLAFWVALGIPISIAGALAAFPFPLIDISLNQLTAFAFIIVLGIIVDDAIVIGESIYSTKEEDEAKGEHHKNDLHSTVRGVSKVVTPATFGVLTTIAAFYPLTQVSGRMGNVFGQIATGVILCLIFSLVESKLILPSHLNHIRIKHEPKNFISRRWARFQEAIARGLKYFVQRLYQPALRAMIPYRYVTLAAFIAVLILVIGLLPSGKLRFVFFPDIYRDSISANLELEQGLPVDYLHENANMIADALQQTIRELESKSGETLLRHISVNASSNTAASIAAELTTSETRTITTGDIVKAWRSKIPPISGAKALTISGTRGPGQGLEIQLASQSLDDLQVAAEAMKAKVATYPGIHDIQDTFDSGRPEIQVQLTPAGQAAGYNKQLLANNVRSAFYGTEAQRVQRGRDEVKVMVRYPIEERSQLETLRDMRIRTDDGSAVPFSVVADTAYGDSLASIERFDNNRIVSVKADIDKAVTSSEEVLALLGEDYFPTFLAEHPNVSINLYGEAEQRAKSVQSLLRGFGFSILMIYILIAVPLKSYTKPLFIMSVIPFGIIGALLGHFLIGIPISILSVFGILALSGIVVNDSLVLMSRLDDLGIEAPDTPLAERIIRAGGERFRAILLTTLTTFVGLIPLLAETSTQAQFLKPMAVSVGFGVVFATGITLVLLPIMILIANDLRSGFSHSCSHWRGMIFGEKTES</sequence>
<dbReference type="Gene3D" id="3.30.70.1430">
    <property type="entry name" value="Multidrug efflux transporter AcrB pore domain"/>
    <property type="match status" value="2"/>
</dbReference>
<dbReference type="Gene3D" id="3.30.2090.10">
    <property type="entry name" value="Multidrug efflux transporter AcrB TolC docking domain, DN and DC subdomains"/>
    <property type="match status" value="2"/>
</dbReference>
<dbReference type="Gene3D" id="3.30.70.1320">
    <property type="entry name" value="Multidrug efflux transporter AcrB pore domain like"/>
    <property type="match status" value="1"/>
</dbReference>
<feature type="transmembrane region" description="Helical" evidence="1">
    <location>
        <begin position="903"/>
        <end position="923"/>
    </location>
</feature>
<keyword evidence="1" id="KW-0812">Transmembrane</keyword>
<dbReference type="SUPFAM" id="SSF82714">
    <property type="entry name" value="Multidrug efflux transporter AcrB TolC docking domain, DN and DC subdomains"/>
    <property type="match status" value="2"/>
</dbReference>
<accession>A0ABU1AZB1</accession>
<dbReference type="Gene3D" id="3.30.70.1440">
    <property type="entry name" value="Multidrug efflux transporter AcrB pore domain"/>
    <property type="match status" value="1"/>
</dbReference>
<gene>
    <name evidence="2" type="ORF">QEH52_17980</name>
</gene>
<dbReference type="PRINTS" id="PR00702">
    <property type="entry name" value="ACRIFLAVINRP"/>
</dbReference>
<dbReference type="Gene3D" id="1.20.1640.10">
    <property type="entry name" value="Multidrug efflux transporter AcrB transmembrane domain"/>
    <property type="match status" value="2"/>
</dbReference>
<dbReference type="SUPFAM" id="SSF82866">
    <property type="entry name" value="Multidrug efflux transporter AcrB transmembrane domain"/>
    <property type="match status" value="2"/>
</dbReference>
<feature type="transmembrane region" description="Helical" evidence="1">
    <location>
        <begin position="363"/>
        <end position="385"/>
    </location>
</feature>
<comment type="caution">
    <text evidence="2">The sequence shown here is derived from an EMBL/GenBank/DDBJ whole genome shotgun (WGS) entry which is preliminary data.</text>
</comment>
<keyword evidence="1" id="KW-0472">Membrane</keyword>
<dbReference type="RefSeq" id="WP_308952339.1">
    <property type="nucleotide sequence ID" value="NZ_JARXHW010000069.1"/>
</dbReference>
<keyword evidence="3" id="KW-1185">Reference proteome</keyword>